<protein>
    <submittedName>
        <fullName evidence="2">Uncharacterized protein</fullName>
    </submittedName>
</protein>
<organism evidence="2 3">
    <name type="scientific">Pseudovirgaria hyperparasitica</name>
    <dbReference type="NCBI Taxonomy" id="470096"/>
    <lineage>
        <taxon>Eukaryota</taxon>
        <taxon>Fungi</taxon>
        <taxon>Dikarya</taxon>
        <taxon>Ascomycota</taxon>
        <taxon>Pezizomycotina</taxon>
        <taxon>Dothideomycetes</taxon>
        <taxon>Dothideomycetes incertae sedis</taxon>
        <taxon>Acrospermales</taxon>
        <taxon>Acrospermaceae</taxon>
        <taxon>Pseudovirgaria</taxon>
    </lineage>
</organism>
<feature type="transmembrane region" description="Helical" evidence="1">
    <location>
        <begin position="21"/>
        <end position="40"/>
    </location>
</feature>
<keyword evidence="3" id="KW-1185">Reference proteome</keyword>
<reference evidence="2" key="1">
    <citation type="journal article" date="2020" name="Stud. Mycol.">
        <title>101 Dothideomycetes genomes: a test case for predicting lifestyles and emergence of pathogens.</title>
        <authorList>
            <person name="Haridas S."/>
            <person name="Albert R."/>
            <person name="Binder M."/>
            <person name="Bloem J."/>
            <person name="Labutti K."/>
            <person name="Salamov A."/>
            <person name="Andreopoulos B."/>
            <person name="Baker S."/>
            <person name="Barry K."/>
            <person name="Bills G."/>
            <person name="Bluhm B."/>
            <person name="Cannon C."/>
            <person name="Castanera R."/>
            <person name="Culley D."/>
            <person name="Daum C."/>
            <person name="Ezra D."/>
            <person name="Gonzalez J."/>
            <person name="Henrissat B."/>
            <person name="Kuo A."/>
            <person name="Liang C."/>
            <person name="Lipzen A."/>
            <person name="Lutzoni F."/>
            <person name="Magnuson J."/>
            <person name="Mondo S."/>
            <person name="Nolan M."/>
            <person name="Ohm R."/>
            <person name="Pangilinan J."/>
            <person name="Park H.-J."/>
            <person name="Ramirez L."/>
            <person name="Alfaro M."/>
            <person name="Sun H."/>
            <person name="Tritt A."/>
            <person name="Yoshinaga Y."/>
            <person name="Zwiers L.-H."/>
            <person name="Turgeon B."/>
            <person name="Goodwin S."/>
            <person name="Spatafora J."/>
            <person name="Crous P."/>
            <person name="Grigoriev I."/>
        </authorList>
    </citation>
    <scope>NUCLEOTIDE SEQUENCE</scope>
    <source>
        <strain evidence="2">CBS 121739</strain>
    </source>
</reference>
<keyword evidence="1" id="KW-1133">Transmembrane helix</keyword>
<gene>
    <name evidence="2" type="ORF">EJ05DRAFT_9044</name>
</gene>
<evidence type="ECO:0000256" key="1">
    <source>
        <dbReference type="SAM" id="Phobius"/>
    </source>
</evidence>
<dbReference type="EMBL" id="ML996565">
    <property type="protein sequence ID" value="KAF2762677.1"/>
    <property type="molecule type" value="Genomic_DNA"/>
</dbReference>
<keyword evidence="1" id="KW-0812">Transmembrane</keyword>
<dbReference type="Proteomes" id="UP000799437">
    <property type="component" value="Unassembled WGS sequence"/>
</dbReference>
<name>A0A6A6WKI2_9PEZI</name>
<evidence type="ECO:0000313" key="2">
    <source>
        <dbReference type="EMBL" id="KAF2762677.1"/>
    </source>
</evidence>
<dbReference type="AlphaFoldDB" id="A0A6A6WKI2"/>
<proteinExistence type="predicted"/>
<evidence type="ECO:0000313" key="3">
    <source>
        <dbReference type="Proteomes" id="UP000799437"/>
    </source>
</evidence>
<feature type="transmembrane region" description="Helical" evidence="1">
    <location>
        <begin position="120"/>
        <end position="139"/>
    </location>
</feature>
<accession>A0A6A6WKI2</accession>
<sequence>MRFGVIRFHRSGRVMRLMNYIIHYIYLSSGFVLGVSRVLFDLTIPHLHSRPQVYHIFIQDGGLRDEPQTGALRSLYVFRDLSLSHWTCCASHSALPYVSFVVSIRYCASYRGPPYVSRNFYWGTSPLLQMVTILVHVAGRDRVRMLEAIAYGRYGARHVSGTWNLQGREGR</sequence>
<dbReference type="GeneID" id="54491101"/>
<dbReference type="RefSeq" id="XP_033605128.1">
    <property type="nucleotide sequence ID" value="XM_033750047.1"/>
</dbReference>
<keyword evidence="1" id="KW-0472">Membrane</keyword>